<proteinExistence type="predicted"/>
<organism evidence="1 2">
    <name type="scientific">Bacillus changyiensis</name>
    <dbReference type="NCBI Taxonomy" id="3004103"/>
    <lineage>
        <taxon>Bacteria</taxon>
        <taxon>Bacillati</taxon>
        <taxon>Bacillota</taxon>
        <taxon>Bacilli</taxon>
        <taxon>Bacillales</taxon>
        <taxon>Bacillaceae</taxon>
        <taxon>Bacillus</taxon>
    </lineage>
</organism>
<accession>A0ABT4X8D6</accession>
<keyword evidence="2" id="KW-1185">Reference proteome</keyword>
<evidence type="ECO:0000313" key="1">
    <source>
        <dbReference type="EMBL" id="MDA7028550.1"/>
    </source>
</evidence>
<gene>
    <name evidence="1" type="ORF">PJ311_18590</name>
</gene>
<reference evidence="1 2" key="1">
    <citation type="submission" date="2023-01" db="EMBL/GenBank/DDBJ databases">
        <title>Bacillus changyiensis sp. nov., isolated from a coastal deposit.</title>
        <authorList>
            <person name="Xiao G."/>
            <person name="Lai Q."/>
            <person name="Hu Z."/>
            <person name="Shao Z."/>
        </authorList>
    </citation>
    <scope>NUCLEOTIDE SEQUENCE [LARGE SCALE GENOMIC DNA]</scope>
    <source>
        <strain evidence="1 2">CLL-7-23</strain>
    </source>
</reference>
<evidence type="ECO:0000313" key="2">
    <source>
        <dbReference type="Proteomes" id="UP001211894"/>
    </source>
</evidence>
<dbReference type="RefSeq" id="WP_271342333.1">
    <property type="nucleotide sequence ID" value="NZ_JAQKAB010000020.1"/>
</dbReference>
<dbReference type="EMBL" id="JAQKAB010000020">
    <property type="protein sequence ID" value="MDA7028550.1"/>
    <property type="molecule type" value="Genomic_DNA"/>
</dbReference>
<comment type="caution">
    <text evidence="1">The sequence shown here is derived from an EMBL/GenBank/DDBJ whole genome shotgun (WGS) entry which is preliminary data.</text>
</comment>
<protein>
    <submittedName>
        <fullName evidence="1">Uncharacterized protein</fullName>
    </submittedName>
</protein>
<name>A0ABT4X8D6_9BACI</name>
<sequence>MYYINPYEYTQYYYNRVIPRRLVNPDKIINLVGFYVDMELDSGQKICNAKLAYVSPELDETQAIYGDVTYTFYSGGQLHTFYTNTKNIIRISQSGVPGAVCS</sequence>
<dbReference type="Proteomes" id="UP001211894">
    <property type="component" value="Unassembled WGS sequence"/>
</dbReference>